<organism evidence="1 2">
    <name type="scientific">Plakobranchus ocellatus</name>
    <dbReference type="NCBI Taxonomy" id="259542"/>
    <lineage>
        <taxon>Eukaryota</taxon>
        <taxon>Metazoa</taxon>
        <taxon>Spiralia</taxon>
        <taxon>Lophotrochozoa</taxon>
        <taxon>Mollusca</taxon>
        <taxon>Gastropoda</taxon>
        <taxon>Heterobranchia</taxon>
        <taxon>Euthyneura</taxon>
        <taxon>Panpulmonata</taxon>
        <taxon>Sacoglossa</taxon>
        <taxon>Placobranchoidea</taxon>
        <taxon>Plakobranchidae</taxon>
        <taxon>Plakobranchus</taxon>
    </lineage>
</organism>
<keyword evidence="2" id="KW-1185">Reference proteome</keyword>
<sequence>MVSLLVEEESILHKITLLIQLINSGVGAQWVVSPPYCGFEPHLPPAPRPDGGPGSLVWGGYTKTKPTDQQQLRSRGDYIQTAGNRPRELPSRTCIEFHMHRKFLHGPHDCALPLSGLLTCILENLWHSGQRVRPEICRDPSVAGSSPAPCALV</sequence>
<protein>
    <submittedName>
        <fullName evidence="1">Uncharacterized protein</fullName>
    </submittedName>
</protein>
<name>A0AAV4A3C8_9GAST</name>
<comment type="caution">
    <text evidence="1">The sequence shown here is derived from an EMBL/GenBank/DDBJ whole genome shotgun (WGS) entry which is preliminary data.</text>
</comment>
<proteinExistence type="predicted"/>
<dbReference type="Proteomes" id="UP000735302">
    <property type="component" value="Unassembled WGS sequence"/>
</dbReference>
<reference evidence="1 2" key="1">
    <citation type="journal article" date="2021" name="Elife">
        <title>Chloroplast acquisition without the gene transfer in kleptoplastic sea slugs, Plakobranchus ocellatus.</title>
        <authorList>
            <person name="Maeda T."/>
            <person name="Takahashi S."/>
            <person name="Yoshida T."/>
            <person name="Shimamura S."/>
            <person name="Takaki Y."/>
            <person name="Nagai Y."/>
            <person name="Toyoda A."/>
            <person name="Suzuki Y."/>
            <person name="Arimoto A."/>
            <person name="Ishii H."/>
            <person name="Satoh N."/>
            <person name="Nishiyama T."/>
            <person name="Hasebe M."/>
            <person name="Maruyama T."/>
            <person name="Minagawa J."/>
            <person name="Obokata J."/>
            <person name="Shigenobu S."/>
        </authorList>
    </citation>
    <scope>NUCLEOTIDE SEQUENCE [LARGE SCALE GENOMIC DNA]</scope>
</reference>
<gene>
    <name evidence="1" type="ORF">PoB_002868400</name>
</gene>
<dbReference type="EMBL" id="BLXT01003576">
    <property type="protein sequence ID" value="GFO02179.1"/>
    <property type="molecule type" value="Genomic_DNA"/>
</dbReference>
<accession>A0AAV4A3C8</accession>
<dbReference type="AlphaFoldDB" id="A0AAV4A3C8"/>
<evidence type="ECO:0000313" key="2">
    <source>
        <dbReference type="Proteomes" id="UP000735302"/>
    </source>
</evidence>
<evidence type="ECO:0000313" key="1">
    <source>
        <dbReference type="EMBL" id="GFO02179.1"/>
    </source>
</evidence>